<keyword evidence="3" id="KW-1185">Reference proteome</keyword>
<proteinExistence type="predicted"/>
<dbReference type="GeneID" id="12986602"/>
<evidence type="ECO:0000256" key="1">
    <source>
        <dbReference type="SAM" id="MobiDB-lite"/>
    </source>
</evidence>
<dbReference type="EMBL" id="CM001235">
    <property type="protein sequence ID" value="EHA48115.1"/>
    <property type="molecule type" value="Genomic_DNA"/>
</dbReference>
<sequence length="123" mass="13844">AWATASQQDNDSPRQPLDSAPPLPSRYRLREEKYRPTQSQDQRMLVDLTTDDTGFRCSRCTQIFNSSDNCFALSGCGCVPCQADRKERDGGPCPCCKEHVEDVLLLEWKPLGLERMVDVSAFS</sequence>
<feature type="region of interest" description="Disordered" evidence="1">
    <location>
        <begin position="1"/>
        <end position="42"/>
    </location>
</feature>
<dbReference type="VEuPathDB" id="FungiDB:MGG_17298"/>
<dbReference type="InParanoid" id="G4NBL0"/>
<dbReference type="Proteomes" id="UP000009058">
    <property type="component" value="Chromosome 5"/>
</dbReference>
<name>G4NBL0_PYRO7</name>
<dbReference type="AlphaFoldDB" id="G4NBL0"/>
<reference evidence="2 3" key="1">
    <citation type="journal article" date="2005" name="Nature">
        <title>The genome sequence of the rice blast fungus Magnaporthe grisea.</title>
        <authorList>
            <person name="Dean R.A."/>
            <person name="Talbot N.J."/>
            <person name="Ebbole D.J."/>
            <person name="Farman M.L."/>
            <person name="Mitchell T.K."/>
            <person name="Orbach M.J."/>
            <person name="Thon M."/>
            <person name="Kulkarni R."/>
            <person name="Xu J.R."/>
            <person name="Pan H."/>
            <person name="Read N.D."/>
            <person name="Lee Y.H."/>
            <person name="Carbone I."/>
            <person name="Brown D."/>
            <person name="Oh Y.Y."/>
            <person name="Donofrio N."/>
            <person name="Jeong J.S."/>
            <person name="Soanes D.M."/>
            <person name="Djonovic S."/>
            <person name="Kolomiets E."/>
            <person name="Rehmeyer C."/>
            <person name="Li W."/>
            <person name="Harding M."/>
            <person name="Kim S."/>
            <person name="Lebrun M.H."/>
            <person name="Bohnert H."/>
            <person name="Coughlan S."/>
            <person name="Butler J."/>
            <person name="Calvo S."/>
            <person name="Ma L.J."/>
            <person name="Nicol R."/>
            <person name="Purcell S."/>
            <person name="Nusbaum C."/>
            <person name="Galagan J.E."/>
            <person name="Birren B.W."/>
        </authorList>
    </citation>
    <scope>NUCLEOTIDE SEQUENCE [LARGE SCALE GENOMIC DNA]</scope>
    <source>
        <strain evidence="3">70-15 / ATCC MYA-4617 / FGSC 8958</strain>
    </source>
</reference>
<reference key="2">
    <citation type="submission" date="2011-05" db="EMBL/GenBank/DDBJ databases">
        <title>The Genome Sequence of Magnaporthe oryzae 70-15.</title>
        <authorList>
            <consortium name="The Broad Institute Genome Sequencing Platform"/>
            <person name="Ma L.-J."/>
            <person name="Dead R."/>
            <person name="Young S.K."/>
            <person name="Zeng Q."/>
            <person name="Gargeya S."/>
            <person name="Fitzgerald M."/>
            <person name="Haas B."/>
            <person name="Abouelleil A."/>
            <person name="Alvarado L."/>
            <person name="Arachchi H.M."/>
            <person name="Berlin A."/>
            <person name="Brown A."/>
            <person name="Chapman S.B."/>
            <person name="Chen Z."/>
            <person name="Dunbar C."/>
            <person name="Freedman E."/>
            <person name="Gearin G."/>
            <person name="Gellesch M."/>
            <person name="Goldberg J."/>
            <person name="Griggs A."/>
            <person name="Gujja S."/>
            <person name="Heiman D."/>
            <person name="Howarth C."/>
            <person name="Larson L."/>
            <person name="Lui A."/>
            <person name="MacDonald P.J.P."/>
            <person name="Mehta T."/>
            <person name="Montmayeur A."/>
            <person name="Murphy C."/>
            <person name="Neiman D."/>
            <person name="Pearson M."/>
            <person name="Priest M."/>
            <person name="Roberts A."/>
            <person name="Saif S."/>
            <person name="Shea T."/>
            <person name="Shenoy N."/>
            <person name="Sisk P."/>
            <person name="Stolte C."/>
            <person name="Sykes S."/>
            <person name="Yandava C."/>
            <person name="Wortman J."/>
            <person name="Nusbaum C."/>
            <person name="Birren B."/>
        </authorList>
    </citation>
    <scope>NUCLEOTIDE SEQUENCE</scope>
    <source>
        <strain>70-15</strain>
    </source>
</reference>
<accession>G4NBL0</accession>
<feature type="compositionally biased region" description="Polar residues" evidence="1">
    <location>
        <begin position="1"/>
        <end position="10"/>
    </location>
</feature>
<evidence type="ECO:0000313" key="2">
    <source>
        <dbReference type="EMBL" id="EHA48115.1"/>
    </source>
</evidence>
<gene>
    <name evidence="2" type="ORF">MGG_17298</name>
</gene>
<feature type="non-terminal residue" evidence="2">
    <location>
        <position position="123"/>
    </location>
</feature>
<evidence type="ECO:0000313" key="3">
    <source>
        <dbReference type="Proteomes" id="UP000009058"/>
    </source>
</evidence>
<organism evidence="2 3">
    <name type="scientific">Pyricularia oryzae (strain 70-15 / ATCC MYA-4617 / FGSC 8958)</name>
    <name type="common">Rice blast fungus</name>
    <name type="synonym">Magnaporthe oryzae</name>
    <dbReference type="NCBI Taxonomy" id="242507"/>
    <lineage>
        <taxon>Eukaryota</taxon>
        <taxon>Fungi</taxon>
        <taxon>Dikarya</taxon>
        <taxon>Ascomycota</taxon>
        <taxon>Pezizomycotina</taxon>
        <taxon>Sordariomycetes</taxon>
        <taxon>Sordariomycetidae</taxon>
        <taxon>Magnaporthales</taxon>
        <taxon>Pyriculariaceae</taxon>
        <taxon>Pyricularia</taxon>
    </lineage>
</organism>
<dbReference type="RefSeq" id="XP_003717699.1">
    <property type="nucleotide sequence ID" value="XM_003717651.1"/>
</dbReference>
<dbReference type="KEGG" id="mgr:MGG_17298"/>
<protein>
    <submittedName>
        <fullName evidence="2">Uncharacterized protein</fullName>
    </submittedName>
</protein>
<dbReference type="OrthoDB" id="5250150at2759"/>